<accession>A0A564YV16</accession>
<name>A0A564YV16_HYMDI</name>
<gene>
    <name evidence="1" type="ORF">WMSIL1_LOCUS9874</name>
</gene>
<reference evidence="1 2" key="1">
    <citation type="submission" date="2019-07" db="EMBL/GenBank/DDBJ databases">
        <authorList>
            <person name="Jastrzebski P J."/>
            <person name="Paukszto L."/>
            <person name="Jastrzebski P J."/>
        </authorList>
    </citation>
    <scope>NUCLEOTIDE SEQUENCE [LARGE SCALE GENOMIC DNA]</scope>
    <source>
        <strain evidence="1 2">WMS-il1</strain>
    </source>
</reference>
<proteinExistence type="predicted"/>
<dbReference type="AlphaFoldDB" id="A0A564YV16"/>
<evidence type="ECO:0000313" key="2">
    <source>
        <dbReference type="Proteomes" id="UP000321570"/>
    </source>
</evidence>
<sequence>MSKRVHRFPPFYNRLVSPKKYICAHVLTRPYPNDSYKAVFIFHAITTRACQLPASTLPINLLSSTARSPLYLSLCHPFQTRCSNLEYIFGLINS</sequence>
<dbReference type="EMBL" id="CABIJS010000421">
    <property type="protein sequence ID" value="VUZ51075.1"/>
    <property type="molecule type" value="Genomic_DNA"/>
</dbReference>
<keyword evidence="2" id="KW-1185">Reference proteome</keyword>
<evidence type="ECO:0000313" key="1">
    <source>
        <dbReference type="EMBL" id="VUZ51075.1"/>
    </source>
</evidence>
<protein>
    <submittedName>
        <fullName evidence="1">Uncharacterized protein</fullName>
    </submittedName>
</protein>
<dbReference type="Proteomes" id="UP000321570">
    <property type="component" value="Unassembled WGS sequence"/>
</dbReference>
<organism evidence="1 2">
    <name type="scientific">Hymenolepis diminuta</name>
    <name type="common">Rat tapeworm</name>
    <dbReference type="NCBI Taxonomy" id="6216"/>
    <lineage>
        <taxon>Eukaryota</taxon>
        <taxon>Metazoa</taxon>
        <taxon>Spiralia</taxon>
        <taxon>Lophotrochozoa</taxon>
        <taxon>Platyhelminthes</taxon>
        <taxon>Cestoda</taxon>
        <taxon>Eucestoda</taxon>
        <taxon>Cyclophyllidea</taxon>
        <taxon>Hymenolepididae</taxon>
        <taxon>Hymenolepis</taxon>
    </lineage>
</organism>